<keyword evidence="1" id="KW-0472">Membrane</keyword>
<feature type="transmembrane region" description="Helical" evidence="1">
    <location>
        <begin position="6"/>
        <end position="23"/>
    </location>
</feature>
<name>A0A5R9L130_9BACT</name>
<evidence type="ECO:0000256" key="1">
    <source>
        <dbReference type="SAM" id="Phobius"/>
    </source>
</evidence>
<gene>
    <name evidence="3" type="ORF">FEN17_01010</name>
</gene>
<dbReference type="Proteomes" id="UP000306402">
    <property type="component" value="Unassembled WGS sequence"/>
</dbReference>
<evidence type="ECO:0000259" key="2">
    <source>
        <dbReference type="Pfam" id="PF01261"/>
    </source>
</evidence>
<dbReference type="PANTHER" id="PTHR12110:SF41">
    <property type="entry name" value="INOSOSE DEHYDRATASE"/>
    <property type="match status" value="1"/>
</dbReference>
<dbReference type="InterPro" id="IPR036237">
    <property type="entry name" value="Xyl_isomerase-like_sf"/>
</dbReference>
<reference evidence="3 4" key="1">
    <citation type="submission" date="2019-05" db="EMBL/GenBank/DDBJ databases">
        <authorList>
            <person name="Qu J.-H."/>
        </authorList>
    </citation>
    <scope>NUCLEOTIDE SEQUENCE [LARGE SCALE GENOMIC DNA]</scope>
    <source>
        <strain evidence="3 4">T17</strain>
    </source>
</reference>
<feature type="domain" description="Xylose isomerase-like TIM barrel" evidence="2">
    <location>
        <begin position="51"/>
        <end position="273"/>
    </location>
</feature>
<dbReference type="AlphaFoldDB" id="A0A5R9L130"/>
<dbReference type="InterPro" id="IPR013022">
    <property type="entry name" value="Xyl_isomerase-like_TIM-brl"/>
</dbReference>
<evidence type="ECO:0000313" key="4">
    <source>
        <dbReference type="Proteomes" id="UP000306402"/>
    </source>
</evidence>
<sequence>MRKNQILGLAAILLVAGIFCGFIKKQKAAKWKTGVALYSFNKFSFEESLNKADSAGAKYVESFFFHNLGKDFNGHSIPNLTDEEIAKMKSMISAKGLQMKSLYAANGKTPKEWEANFIFAKKMGLEFLNCEPERKDWDLIDSLAGKYQLKIAIHEHGKGLSYYWHPDSVIAAMKGHPNIKACADLGHWVRSGLDPVKCLQMLKGNVIAVHVKDLDVANNLKANDVVVGTGVLDYPAIIKELNRQNFSGIAYVEREANWEHNMGDVKAALGYLEKVNK</sequence>
<keyword evidence="1" id="KW-1133">Transmembrane helix</keyword>
<dbReference type="OrthoDB" id="1121759at2"/>
<proteinExistence type="predicted"/>
<comment type="caution">
    <text evidence="3">The sequence shown here is derived from an EMBL/GenBank/DDBJ whole genome shotgun (WGS) entry which is preliminary data.</text>
</comment>
<dbReference type="GO" id="GO:0016853">
    <property type="term" value="F:isomerase activity"/>
    <property type="evidence" value="ECO:0007669"/>
    <property type="project" value="UniProtKB-KW"/>
</dbReference>
<dbReference type="PANTHER" id="PTHR12110">
    <property type="entry name" value="HYDROXYPYRUVATE ISOMERASE"/>
    <property type="match status" value="1"/>
</dbReference>
<keyword evidence="3" id="KW-0413">Isomerase</keyword>
<dbReference type="Gene3D" id="3.20.20.150">
    <property type="entry name" value="Divalent-metal-dependent TIM barrel enzymes"/>
    <property type="match status" value="1"/>
</dbReference>
<keyword evidence="1" id="KW-0812">Transmembrane</keyword>
<dbReference type="RefSeq" id="WP_138363461.1">
    <property type="nucleotide sequence ID" value="NZ_VCEJ01000002.1"/>
</dbReference>
<accession>A0A5R9L130</accession>
<dbReference type="InterPro" id="IPR050312">
    <property type="entry name" value="IolE/XylAMocC-like"/>
</dbReference>
<organism evidence="3 4">
    <name type="scientific">Dyadobacter luticola</name>
    <dbReference type="NCBI Taxonomy" id="1979387"/>
    <lineage>
        <taxon>Bacteria</taxon>
        <taxon>Pseudomonadati</taxon>
        <taxon>Bacteroidota</taxon>
        <taxon>Cytophagia</taxon>
        <taxon>Cytophagales</taxon>
        <taxon>Spirosomataceae</taxon>
        <taxon>Dyadobacter</taxon>
    </lineage>
</organism>
<dbReference type="Pfam" id="PF01261">
    <property type="entry name" value="AP_endonuc_2"/>
    <property type="match status" value="1"/>
</dbReference>
<keyword evidence="4" id="KW-1185">Reference proteome</keyword>
<protein>
    <submittedName>
        <fullName evidence="3">Sugar phosphate isomerase/epimerase</fullName>
    </submittedName>
</protein>
<dbReference type="SUPFAM" id="SSF51658">
    <property type="entry name" value="Xylose isomerase-like"/>
    <property type="match status" value="1"/>
</dbReference>
<evidence type="ECO:0000313" key="3">
    <source>
        <dbReference type="EMBL" id="TLV02252.1"/>
    </source>
</evidence>
<dbReference type="EMBL" id="VCEJ01000002">
    <property type="protein sequence ID" value="TLV02252.1"/>
    <property type="molecule type" value="Genomic_DNA"/>
</dbReference>